<evidence type="ECO:0000259" key="1">
    <source>
        <dbReference type="Pfam" id="PF00849"/>
    </source>
</evidence>
<name>A0ABR2N5X9_9ASPA</name>
<dbReference type="SUPFAM" id="SSF55120">
    <property type="entry name" value="Pseudouridine synthase"/>
    <property type="match status" value="1"/>
</dbReference>
<dbReference type="InterPro" id="IPR020103">
    <property type="entry name" value="PsdUridine_synth_cat_dom_sf"/>
</dbReference>
<comment type="caution">
    <text evidence="2">The sequence shown here is derived from an EMBL/GenBank/DDBJ whole genome shotgun (WGS) entry which is preliminary data.</text>
</comment>
<proteinExistence type="predicted"/>
<feature type="domain" description="Pseudouridine synthase RsuA/RluA-like" evidence="1">
    <location>
        <begin position="14"/>
        <end position="161"/>
    </location>
</feature>
<reference evidence="2 3" key="1">
    <citation type="journal article" date="2022" name="Nat. Plants">
        <title>Genomes of leafy and leafless Platanthera orchids illuminate the evolution of mycoheterotrophy.</title>
        <authorList>
            <person name="Li M.H."/>
            <person name="Liu K.W."/>
            <person name="Li Z."/>
            <person name="Lu H.C."/>
            <person name="Ye Q.L."/>
            <person name="Zhang D."/>
            <person name="Wang J.Y."/>
            <person name="Li Y.F."/>
            <person name="Zhong Z.M."/>
            <person name="Liu X."/>
            <person name="Yu X."/>
            <person name="Liu D.K."/>
            <person name="Tu X.D."/>
            <person name="Liu B."/>
            <person name="Hao Y."/>
            <person name="Liao X.Y."/>
            <person name="Jiang Y.T."/>
            <person name="Sun W.H."/>
            <person name="Chen J."/>
            <person name="Chen Y.Q."/>
            <person name="Ai Y."/>
            <person name="Zhai J.W."/>
            <person name="Wu S.S."/>
            <person name="Zhou Z."/>
            <person name="Hsiao Y.Y."/>
            <person name="Wu W.L."/>
            <person name="Chen Y.Y."/>
            <person name="Lin Y.F."/>
            <person name="Hsu J.L."/>
            <person name="Li C.Y."/>
            <person name="Wang Z.W."/>
            <person name="Zhao X."/>
            <person name="Zhong W.Y."/>
            <person name="Ma X.K."/>
            <person name="Ma L."/>
            <person name="Huang J."/>
            <person name="Chen G.Z."/>
            <person name="Huang M.Z."/>
            <person name="Huang L."/>
            <person name="Peng D.H."/>
            <person name="Luo Y.B."/>
            <person name="Zou S.Q."/>
            <person name="Chen S.P."/>
            <person name="Lan S."/>
            <person name="Tsai W.C."/>
            <person name="Van de Peer Y."/>
            <person name="Liu Z.J."/>
        </authorList>
    </citation>
    <scope>NUCLEOTIDE SEQUENCE [LARGE SCALE GENOMIC DNA]</scope>
    <source>
        <strain evidence="2">Lor288</strain>
    </source>
</reference>
<keyword evidence="3" id="KW-1185">Reference proteome</keyword>
<organism evidence="2 3">
    <name type="scientific">Platanthera guangdongensis</name>
    <dbReference type="NCBI Taxonomy" id="2320717"/>
    <lineage>
        <taxon>Eukaryota</taxon>
        <taxon>Viridiplantae</taxon>
        <taxon>Streptophyta</taxon>
        <taxon>Embryophyta</taxon>
        <taxon>Tracheophyta</taxon>
        <taxon>Spermatophyta</taxon>
        <taxon>Magnoliopsida</taxon>
        <taxon>Liliopsida</taxon>
        <taxon>Asparagales</taxon>
        <taxon>Orchidaceae</taxon>
        <taxon>Orchidoideae</taxon>
        <taxon>Orchideae</taxon>
        <taxon>Orchidinae</taxon>
        <taxon>Platanthera</taxon>
    </lineage>
</organism>
<accession>A0ABR2N5X9</accession>
<sequence length="207" mass="23322">MAFICHTLQNFQVGGSSDNIEESCATFTSRALGVETPLKTTHQIDNCTEGCLVMAKKRNSVLFFMGLYSEKQVKKLYLALAAAPVPTGIISHYMRPVNLAPRLVSHDYIEGWHICQLEVLECKEVPWPNADVERTYNIEDCGWPSKKTDYECRINLLTRKNTSGAGPVGVHRCANCEGLDVHAFRIGCNFQPSHKSVWRAEKEVFER</sequence>
<protein>
    <recommendedName>
        <fullName evidence="1">Pseudouridine synthase RsuA/RluA-like domain-containing protein</fullName>
    </recommendedName>
</protein>
<dbReference type="Pfam" id="PF00849">
    <property type="entry name" value="PseudoU_synth_2"/>
    <property type="match status" value="1"/>
</dbReference>
<dbReference type="InterPro" id="IPR006145">
    <property type="entry name" value="PsdUridine_synth_RsuA/RluA"/>
</dbReference>
<dbReference type="Proteomes" id="UP001412067">
    <property type="component" value="Unassembled WGS sequence"/>
</dbReference>
<evidence type="ECO:0000313" key="2">
    <source>
        <dbReference type="EMBL" id="KAK8971523.1"/>
    </source>
</evidence>
<gene>
    <name evidence="2" type="ORF">KSP40_PGU010736</name>
</gene>
<dbReference type="Gene3D" id="3.30.2350.10">
    <property type="entry name" value="Pseudouridine synthase"/>
    <property type="match status" value="1"/>
</dbReference>
<evidence type="ECO:0000313" key="3">
    <source>
        <dbReference type="Proteomes" id="UP001412067"/>
    </source>
</evidence>
<dbReference type="EMBL" id="JBBWWR010000001">
    <property type="protein sequence ID" value="KAK8971523.1"/>
    <property type="molecule type" value="Genomic_DNA"/>
</dbReference>